<reference evidence="1 2" key="2">
    <citation type="journal article" date="2016" name="Stand. Genomic Sci.">
        <title>Complete genome sequence of 'Halanaeroarchaeum sulfurireducens' M27-SA2, a sulfur-reducing and acetate-oxidizing haloarchaeon from the deep-sea hypersaline anoxic lake Medee.</title>
        <authorList>
            <person name="Messina E."/>
            <person name="Sorokin D.Y."/>
            <person name="Kublanov I.V."/>
            <person name="Toshchakov S."/>
            <person name="Lopatina A."/>
            <person name="Arcadi E."/>
            <person name="Smedile F."/>
            <person name="La Spada G."/>
            <person name="La Cono V."/>
            <person name="Yakimov M.M."/>
        </authorList>
    </citation>
    <scope>NUCLEOTIDE SEQUENCE [LARGE SCALE GENOMIC DNA]</scope>
    <source>
        <strain evidence="1 2">M27-SA2</strain>
    </source>
</reference>
<dbReference type="InterPro" id="IPR006311">
    <property type="entry name" value="TAT_signal"/>
</dbReference>
<gene>
    <name evidence="1" type="primary">ssuA</name>
    <name evidence="1" type="ORF">HLASA_1031</name>
</gene>
<reference evidence="2" key="1">
    <citation type="submission" date="2015-05" db="EMBL/GenBank/DDBJ databases">
        <title>Complete genome sequence of Halanaeroarchaeum sulfurireducens type strain M27-SA2, a sulfate-reducer haloarchaeon from marine anoxic lake Medee.</title>
        <authorList>
            <person name="Messina E."/>
            <person name="Kublanov I.V."/>
            <person name="Toshchakov S."/>
            <person name="Arcadi E."/>
            <person name="La Spada G."/>
            <person name="La Cono V."/>
            <person name="Yakimov M.M."/>
        </authorList>
    </citation>
    <scope>NUCLEOTIDE SEQUENCE [LARGE SCALE GENOMIC DNA]</scope>
    <source>
        <strain evidence="2">M27-SA2</strain>
    </source>
</reference>
<dbReference type="Proteomes" id="UP000060390">
    <property type="component" value="Chromosome"/>
</dbReference>
<dbReference type="EMBL" id="CP011564">
    <property type="protein sequence ID" value="ALG81927.1"/>
    <property type="molecule type" value="Genomic_DNA"/>
</dbReference>
<organism evidence="1 2">
    <name type="scientific">Halanaeroarchaeum sulfurireducens</name>
    <dbReference type="NCBI Taxonomy" id="1604004"/>
    <lineage>
        <taxon>Archaea</taxon>
        <taxon>Methanobacteriati</taxon>
        <taxon>Methanobacteriota</taxon>
        <taxon>Stenosarchaea group</taxon>
        <taxon>Halobacteria</taxon>
        <taxon>Halobacteriales</taxon>
        <taxon>Halobacteriaceae</taxon>
        <taxon>Halanaeroarchaeum</taxon>
    </lineage>
</organism>
<dbReference type="PANTHER" id="PTHR30024">
    <property type="entry name" value="ALIPHATIC SULFONATES-BINDING PROTEIN-RELATED"/>
    <property type="match status" value="1"/>
</dbReference>
<accession>A0A0N7FTL9</accession>
<dbReference type="Pfam" id="PF13379">
    <property type="entry name" value="NMT1_2"/>
    <property type="match status" value="1"/>
</dbReference>
<evidence type="ECO:0000313" key="1">
    <source>
        <dbReference type="EMBL" id="ALG81927.1"/>
    </source>
</evidence>
<evidence type="ECO:0000313" key="2">
    <source>
        <dbReference type="Proteomes" id="UP000060390"/>
    </source>
</evidence>
<name>A0A0N7FTL9_9EURY</name>
<protein>
    <submittedName>
        <fullName evidence="1">Putative sulfonate ABC transporter periplasmic substrate-binding protein</fullName>
    </submittedName>
</protein>
<proteinExistence type="predicted"/>
<dbReference type="SUPFAM" id="SSF53850">
    <property type="entry name" value="Periplasmic binding protein-like II"/>
    <property type="match status" value="1"/>
</dbReference>
<sequence>MEIRATMNRRAFLGSLGSAVLASAAGCSALGRTSTTDPSLRLAYDAAPPHFQAVVMKREGWFDELPVPVEDETASCNSIVQLLVSGQADIGMIGTIPALVVIDSETPAHAVSASSKNAFVVLVDESVADLFEPGGDGFSAFEAEAGRPFELGTYPKGSVSDITARYWIQEERGESLDDVSLVHLGGPGAARQALLSGEVDGAVIPEPTPTLIERTTTAPYRRITDVGEFIPGEPAGVTVVRDEFRSEHPDAVEAFIGRHAEATAFIQNEPDEAAEYMSAVYGGESALDVETARAALDSPATEYVTDPHDISSGMEILAKYAHRLGKTETAYGTDRIFDTQYYDRTVE</sequence>
<dbReference type="AlphaFoldDB" id="A0A0N7FTL9"/>
<dbReference type="Gene3D" id="3.40.190.10">
    <property type="entry name" value="Periplasmic binding protein-like II"/>
    <property type="match status" value="2"/>
</dbReference>
<dbReference type="PROSITE" id="PS51318">
    <property type="entry name" value="TAT"/>
    <property type="match status" value="1"/>
</dbReference>
<dbReference type="PANTHER" id="PTHR30024:SF42">
    <property type="entry name" value="ALIPHATIC SULFONATES-BINDING PROTEIN-RELATED"/>
    <property type="match status" value="1"/>
</dbReference>
<dbReference type="PROSITE" id="PS51257">
    <property type="entry name" value="PROKAR_LIPOPROTEIN"/>
    <property type="match status" value="1"/>
</dbReference>
<dbReference type="KEGG" id="hsf:HLASA_1031"/>
<dbReference type="STRING" id="1604004.HLASA_1031"/>